<keyword evidence="3" id="KW-0813">Transport</keyword>
<evidence type="ECO:0000313" key="11">
    <source>
        <dbReference type="Proteomes" id="UP000663699"/>
    </source>
</evidence>
<dbReference type="Gene3D" id="1.10.1090.10">
    <property type="entry name" value="Cytochrome b-c1 complex subunit 7"/>
    <property type="match status" value="1"/>
</dbReference>
<dbReference type="FunFam" id="1.10.1090.10:FF:000001">
    <property type="entry name" value="Cytochrome b-c1 complex subunit 7"/>
    <property type="match status" value="1"/>
</dbReference>
<evidence type="ECO:0000256" key="5">
    <source>
        <dbReference type="ARBA" id="ARBA00022792"/>
    </source>
</evidence>
<dbReference type="GO" id="GO:0045275">
    <property type="term" value="C:respiratory chain complex III"/>
    <property type="evidence" value="ECO:0007669"/>
    <property type="project" value="InterPro"/>
</dbReference>
<evidence type="ECO:0000256" key="2">
    <source>
        <dbReference type="ARBA" id="ARBA00008554"/>
    </source>
</evidence>
<keyword evidence="6" id="KW-0249">Electron transport</keyword>
<evidence type="ECO:0000256" key="9">
    <source>
        <dbReference type="ARBA" id="ARBA00031684"/>
    </source>
</evidence>
<dbReference type="InterPro" id="IPR036544">
    <property type="entry name" value="QCR7_sf"/>
</dbReference>
<proteinExistence type="inferred from homology"/>
<evidence type="ECO:0000256" key="6">
    <source>
        <dbReference type="ARBA" id="ARBA00022982"/>
    </source>
</evidence>
<evidence type="ECO:0000313" key="10">
    <source>
        <dbReference type="EMBL" id="QSL64999.1"/>
    </source>
</evidence>
<comment type="similarity">
    <text evidence="2">Belongs to the UQCRB/QCR7 family.</text>
</comment>
<dbReference type="SUPFAM" id="SSF81524">
    <property type="entry name" value="14 kDa protein of cytochrome bc1 complex (Ubiquinol-cytochrome c reductase)"/>
    <property type="match status" value="1"/>
</dbReference>
<dbReference type="PANTHER" id="PTHR12022:SF0">
    <property type="entry name" value="CYTOCHROME B-C1 COMPLEX SUBUNIT 7"/>
    <property type="match status" value="1"/>
</dbReference>
<keyword evidence="4" id="KW-0679">Respiratory chain</keyword>
<evidence type="ECO:0000256" key="7">
    <source>
        <dbReference type="ARBA" id="ARBA00023128"/>
    </source>
</evidence>
<dbReference type="Proteomes" id="UP000663699">
    <property type="component" value="Chromosome 4"/>
</dbReference>
<dbReference type="PANTHER" id="PTHR12022">
    <property type="entry name" value="UBIQUINOL-CYTOCHROME C REDUCTASE COMPLEX 14 KD PROTEIN"/>
    <property type="match status" value="1"/>
</dbReference>
<accession>A0A899G0H5</accession>
<dbReference type="Pfam" id="PF02271">
    <property type="entry name" value="UCR_14kD"/>
    <property type="match status" value="1"/>
</dbReference>
<sequence length="127" mass="14682">MVSAPSLIQPLLRSKSLTALLKPVAQVYINLAGYRKLGLRYEDLLPEENDAMEIALKRLPKPEAYDRVYRLRVAFQCSLTHTLLPRSQWVKQEQDIRYISPILNDVVKEMGERDELESLVLEKNSKD</sequence>
<dbReference type="GO" id="GO:0006122">
    <property type="term" value="P:mitochondrial electron transport, ubiquinol to cytochrome c"/>
    <property type="evidence" value="ECO:0007669"/>
    <property type="project" value="InterPro"/>
</dbReference>
<protein>
    <recommendedName>
        <fullName evidence="9">Complex III subunit 7</fullName>
    </recommendedName>
</protein>
<comment type="subcellular location">
    <subcellularLocation>
        <location evidence="1">Mitochondrion inner membrane</location>
        <topology evidence="1">Peripheral membrane protein</topology>
        <orientation evidence="1">Matrix side</orientation>
    </subcellularLocation>
</comment>
<evidence type="ECO:0000256" key="1">
    <source>
        <dbReference type="ARBA" id="ARBA00004443"/>
    </source>
</evidence>
<dbReference type="OrthoDB" id="425749at2759"/>
<keyword evidence="11" id="KW-1185">Reference proteome</keyword>
<organism evidence="10 11">
    <name type="scientific">Pneumocystis wakefieldiae</name>
    <dbReference type="NCBI Taxonomy" id="38082"/>
    <lineage>
        <taxon>Eukaryota</taxon>
        <taxon>Fungi</taxon>
        <taxon>Dikarya</taxon>
        <taxon>Ascomycota</taxon>
        <taxon>Taphrinomycotina</taxon>
        <taxon>Pneumocystomycetes</taxon>
        <taxon>Pneumocystaceae</taxon>
        <taxon>Pneumocystis</taxon>
    </lineage>
</organism>
<dbReference type="EMBL" id="CP054535">
    <property type="protein sequence ID" value="QSL64999.1"/>
    <property type="molecule type" value="Genomic_DNA"/>
</dbReference>
<evidence type="ECO:0000256" key="4">
    <source>
        <dbReference type="ARBA" id="ARBA00022660"/>
    </source>
</evidence>
<evidence type="ECO:0000256" key="3">
    <source>
        <dbReference type="ARBA" id="ARBA00022448"/>
    </source>
</evidence>
<reference evidence="10" key="1">
    <citation type="submission" date="2020-06" db="EMBL/GenBank/DDBJ databases">
        <title>Genomes of multiple members of Pneumocystis genus reveal paths to human pathogen Pneumocystis jirovecii.</title>
        <authorList>
            <person name="Cisse O.H."/>
            <person name="Ma L."/>
            <person name="Dekker J."/>
            <person name="Khil P."/>
            <person name="Jo J."/>
            <person name="Brenchley J."/>
            <person name="Blair R."/>
            <person name="Pahar B."/>
            <person name="Chabe M."/>
            <person name="Van Rompay K.A."/>
            <person name="Keesler R."/>
            <person name="Sukura A."/>
            <person name="Hirsch V."/>
            <person name="Kutty G."/>
            <person name="Liu Y."/>
            <person name="Peng L."/>
            <person name="Chen J."/>
            <person name="Song J."/>
            <person name="Weissenbacher-Lang C."/>
            <person name="Xu J."/>
            <person name="Upham N.S."/>
            <person name="Stajich J.E."/>
            <person name="Cuomo C.A."/>
            <person name="Cushion M.T."/>
            <person name="Kovacs J.A."/>
        </authorList>
    </citation>
    <scope>NUCLEOTIDE SEQUENCE</scope>
    <source>
        <strain evidence="10">2A</strain>
    </source>
</reference>
<keyword evidence="7" id="KW-0496">Mitochondrion</keyword>
<keyword evidence="5" id="KW-0999">Mitochondrion inner membrane</keyword>
<dbReference type="GO" id="GO:0005743">
    <property type="term" value="C:mitochondrial inner membrane"/>
    <property type="evidence" value="ECO:0007669"/>
    <property type="project" value="UniProtKB-SubCell"/>
</dbReference>
<evidence type="ECO:0000256" key="8">
    <source>
        <dbReference type="ARBA" id="ARBA00023136"/>
    </source>
</evidence>
<dbReference type="InterPro" id="IPR003197">
    <property type="entry name" value="QCR7"/>
</dbReference>
<dbReference type="AlphaFoldDB" id="A0A899G0H5"/>
<keyword evidence="8" id="KW-0472">Membrane</keyword>
<gene>
    <name evidence="10" type="ORF">MERGE_002303</name>
</gene>
<name>A0A899G0H5_9ASCO</name>